<comment type="caution">
    <text evidence="1">The sequence shown here is derived from an EMBL/GenBank/DDBJ whole genome shotgun (WGS) entry which is preliminary data.</text>
</comment>
<proteinExistence type="predicted"/>
<gene>
    <name evidence="1" type="ORF">FHW12_003139</name>
</gene>
<dbReference type="EMBL" id="JACGXL010000005">
    <property type="protein sequence ID" value="MBA8888903.1"/>
    <property type="molecule type" value="Genomic_DNA"/>
</dbReference>
<keyword evidence="2" id="KW-1185">Reference proteome</keyword>
<organism evidence="1 2">
    <name type="scientific">Dokdonella fugitiva</name>
    <dbReference type="NCBI Taxonomy" id="328517"/>
    <lineage>
        <taxon>Bacteria</taxon>
        <taxon>Pseudomonadati</taxon>
        <taxon>Pseudomonadota</taxon>
        <taxon>Gammaproteobacteria</taxon>
        <taxon>Lysobacterales</taxon>
        <taxon>Rhodanobacteraceae</taxon>
        <taxon>Dokdonella</taxon>
    </lineage>
</organism>
<sequence>MFLYAIGQSVTRSDSSQASGKVIGRAEYNYCDNRYQVVRMDDRGNTIQEWWDEGDIQTPPANRRGP</sequence>
<name>A0A839F1P6_9GAMM</name>
<evidence type="ECO:0000313" key="2">
    <source>
        <dbReference type="Proteomes" id="UP000550401"/>
    </source>
</evidence>
<dbReference type="Proteomes" id="UP000550401">
    <property type="component" value="Unassembled WGS sequence"/>
</dbReference>
<dbReference type="AlphaFoldDB" id="A0A839F1P6"/>
<dbReference type="RefSeq" id="WP_182531947.1">
    <property type="nucleotide sequence ID" value="NZ_JACGXL010000005.1"/>
</dbReference>
<evidence type="ECO:0000313" key="1">
    <source>
        <dbReference type="EMBL" id="MBA8888903.1"/>
    </source>
</evidence>
<accession>A0A839F1P6</accession>
<protein>
    <submittedName>
        <fullName evidence="1">Uncharacterized protein</fullName>
    </submittedName>
</protein>
<reference evidence="1 2" key="1">
    <citation type="submission" date="2020-07" db="EMBL/GenBank/DDBJ databases">
        <title>Genomic Encyclopedia of Type Strains, Phase IV (KMG-V): Genome sequencing to study the core and pangenomes of soil and plant-associated prokaryotes.</title>
        <authorList>
            <person name="Whitman W."/>
        </authorList>
    </citation>
    <scope>NUCLEOTIDE SEQUENCE [LARGE SCALE GENOMIC DNA]</scope>
    <source>
        <strain evidence="1 2">RH2WT43</strain>
    </source>
</reference>